<dbReference type="VEuPathDB" id="CryptoDB:Cvel_6323"/>
<dbReference type="Pfam" id="PF06079">
    <property type="entry name" value="Apyrase"/>
    <property type="match status" value="1"/>
</dbReference>
<dbReference type="SUPFAM" id="SSF101887">
    <property type="entry name" value="Apyrase"/>
    <property type="match status" value="1"/>
</dbReference>
<dbReference type="Gene3D" id="2.120.10.100">
    <property type="entry name" value="Apyrase"/>
    <property type="match status" value="1"/>
</dbReference>
<dbReference type="GO" id="GO:0004382">
    <property type="term" value="F:GDP phosphatase activity"/>
    <property type="evidence" value="ECO:0007669"/>
    <property type="project" value="TreeGrafter"/>
</dbReference>
<evidence type="ECO:0000256" key="7">
    <source>
        <dbReference type="SAM" id="Phobius"/>
    </source>
</evidence>
<dbReference type="InterPro" id="IPR009283">
    <property type="entry name" value="Apyrase"/>
</dbReference>
<feature type="binding site" evidence="6">
    <location>
        <position position="327"/>
    </location>
    <ligand>
        <name>Ca(2+)</name>
        <dbReference type="ChEBI" id="CHEBI:29108"/>
    </ligand>
</feature>
<keyword evidence="2 6" id="KW-0479">Metal-binding</keyword>
<evidence type="ECO:0000256" key="6">
    <source>
        <dbReference type="PIRSR" id="PIRSR609283-1"/>
    </source>
</evidence>
<evidence type="ECO:0000256" key="1">
    <source>
        <dbReference type="ARBA" id="ARBA00001913"/>
    </source>
</evidence>
<evidence type="ECO:0000313" key="8">
    <source>
        <dbReference type="EMBL" id="CEM41688.1"/>
    </source>
</evidence>
<dbReference type="EMBL" id="CDMZ01002290">
    <property type="protein sequence ID" value="CEM41688.1"/>
    <property type="molecule type" value="Genomic_DNA"/>
</dbReference>
<dbReference type="PANTHER" id="PTHR13023:SF3">
    <property type="entry name" value="SOLUBLE CALCIUM-ACTIVATED NUCLEOTIDASE 1"/>
    <property type="match status" value="1"/>
</dbReference>
<keyword evidence="7" id="KW-0472">Membrane</keyword>
<dbReference type="GO" id="GO:0005509">
    <property type="term" value="F:calcium ion binding"/>
    <property type="evidence" value="ECO:0007669"/>
    <property type="project" value="InterPro"/>
</dbReference>
<comment type="similarity">
    <text evidence="5">Belongs to the apyrase family.</text>
</comment>
<evidence type="ECO:0000256" key="3">
    <source>
        <dbReference type="ARBA" id="ARBA00022801"/>
    </source>
</evidence>
<feature type="binding site" evidence="6">
    <location>
        <position position="148"/>
    </location>
    <ligand>
        <name>Ca(2+)</name>
        <dbReference type="ChEBI" id="CHEBI:29108"/>
    </ligand>
</feature>
<proteinExistence type="inferred from homology"/>
<accession>A0A0G4HCH4</accession>
<comment type="cofactor">
    <cofactor evidence="1 6">
        <name>Ca(2+)</name>
        <dbReference type="ChEBI" id="CHEBI:29108"/>
    </cofactor>
</comment>
<feature type="binding site" evidence="6">
    <location>
        <position position="265"/>
    </location>
    <ligand>
        <name>Ca(2+)</name>
        <dbReference type="ChEBI" id="CHEBI:29108"/>
    </ligand>
</feature>
<keyword evidence="4 6" id="KW-0106">Calcium</keyword>
<dbReference type="PANTHER" id="PTHR13023">
    <property type="entry name" value="APYRASE"/>
    <property type="match status" value="1"/>
</dbReference>
<feature type="binding site" evidence="6">
    <location>
        <position position="147"/>
    </location>
    <ligand>
        <name>Ca(2+)</name>
        <dbReference type="ChEBI" id="CHEBI:29108"/>
    </ligand>
</feature>
<keyword evidence="7" id="KW-1133">Transmembrane helix</keyword>
<gene>
    <name evidence="8" type="ORF">Cvel_6323</name>
</gene>
<organism evidence="8">
    <name type="scientific">Chromera velia CCMP2878</name>
    <dbReference type="NCBI Taxonomy" id="1169474"/>
    <lineage>
        <taxon>Eukaryota</taxon>
        <taxon>Sar</taxon>
        <taxon>Alveolata</taxon>
        <taxon>Colpodellida</taxon>
        <taxon>Chromeraceae</taxon>
        <taxon>Chromera</taxon>
    </lineage>
</organism>
<reference evidence="8" key="1">
    <citation type="submission" date="2014-11" db="EMBL/GenBank/DDBJ databases">
        <authorList>
            <person name="Otto D Thomas"/>
            <person name="Naeem Raeece"/>
        </authorList>
    </citation>
    <scope>NUCLEOTIDE SEQUENCE</scope>
</reference>
<keyword evidence="7" id="KW-0812">Transmembrane</keyword>
<feature type="binding site" evidence="6">
    <location>
        <position position="195"/>
    </location>
    <ligand>
        <name>Ca(2+)</name>
        <dbReference type="ChEBI" id="CHEBI:29108"/>
    </ligand>
</feature>
<protein>
    <recommendedName>
        <fullName evidence="9">Apyrase</fullName>
    </recommendedName>
</protein>
<dbReference type="GO" id="GO:0045134">
    <property type="term" value="F:UDP phosphatase activity"/>
    <property type="evidence" value="ECO:0007669"/>
    <property type="project" value="TreeGrafter"/>
</dbReference>
<feature type="transmembrane region" description="Helical" evidence="7">
    <location>
        <begin position="33"/>
        <end position="51"/>
    </location>
</feature>
<sequence>MSSPHIAYSKLTKTPGASPVSIKQAVMEGKGRTVIIAICAAVAVMCFFFIFSSSRPRSDGFLSRRDPKMGSVRRTIPCTDTTPCKFYILADLDQQSKVPESKKPKFRSVIKPASIIHQRDGSWSIRWEDDEDVFGNHNEAGRGMELSELLQWHGMLLSGDDRTGIVYEHLPTGVVAPRFILAEGDGNTNKGMKIEWMTEKDGDLYVGSFGKEFTDATGEVVQSRNNMWVTVISPDGATKRVNWTREYDVMRETLGTPWPGYLIHEAVHWSEALRKWVILPRRVSKEKYDEDADEKRGSNKAIFCDESITRCEGVTMGQLVDPARGFSSFKFVPGTKDGVILALKSLEDGASGTQKSYLSVLSTAGDTLMEETEVPSGHKFEGLEFVDSWLHRIR</sequence>
<dbReference type="InterPro" id="IPR036258">
    <property type="entry name" value="Apyrase_sf"/>
</dbReference>
<evidence type="ECO:0008006" key="9">
    <source>
        <dbReference type="Google" id="ProtNLM"/>
    </source>
</evidence>
<dbReference type="GO" id="GO:0030166">
    <property type="term" value="P:proteoglycan biosynthetic process"/>
    <property type="evidence" value="ECO:0007669"/>
    <property type="project" value="TreeGrafter"/>
</dbReference>
<feature type="binding site" evidence="6">
    <location>
        <position position="381"/>
    </location>
    <ligand>
        <name>Ca(2+)</name>
        <dbReference type="ChEBI" id="CHEBI:29108"/>
    </ligand>
</feature>
<evidence type="ECO:0000256" key="2">
    <source>
        <dbReference type="ARBA" id="ARBA00022723"/>
    </source>
</evidence>
<keyword evidence="3" id="KW-0378">Hydrolase</keyword>
<evidence type="ECO:0000256" key="5">
    <source>
        <dbReference type="ARBA" id="ARBA00025738"/>
    </source>
</evidence>
<dbReference type="PhylomeDB" id="A0A0G4HCH4"/>
<evidence type="ECO:0000256" key="4">
    <source>
        <dbReference type="ARBA" id="ARBA00022837"/>
    </source>
</evidence>
<name>A0A0G4HCH4_9ALVE</name>
<dbReference type="AlphaFoldDB" id="A0A0G4HCH4"/>